<sequence>MTAKTAAAPIAVSITPNYRMTADERQYVLKRKHTVDPSRHPFKKPLEDGPIREEWRDVGYYPLNHGGLISAVERAIINEVNDTTEARTLSDLLVAYAKETTRVRAEITVAMLPHFQRVGDAPGTTE</sequence>
<protein>
    <submittedName>
        <fullName evidence="1">Uncharacterized protein</fullName>
    </submittedName>
</protein>
<accession>A0ABV1KYS4</accession>
<name>A0ABV1KYS4_9BACL</name>
<organism evidence="1 2">
    <name type="scientific">Cohnella silvisoli</name>
    <dbReference type="NCBI Taxonomy" id="2873699"/>
    <lineage>
        <taxon>Bacteria</taxon>
        <taxon>Bacillati</taxon>
        <taxon>Bacillota</taxon>
        <taxon>Bacilli</taxon>
        <taxon>Bacillales</taxon>
        <taxon>Paenibacillaceae</taxon>
        <taxon>Cohnella</taxon>
    </lineage>
</organism>
<proteinExistence type="predicted"/>
<dbReference type="RefSeq" id="WP_232187370.1">
    <property type="nucleotide sequence ID" value="NZ_JAIOAP010000012.1"/>
</dbReference>
<dbReference type="Proteomes" id="UP001493487">
    <property type="component" value="Unassembled WGS sequence"/>
</dbReference>
<evidence type="ECO:0000313" key="1">
    <source>
        <dbReference type="EMBL" id="MEQ4485196.1"/>
    </source>
</evidence>
<dbReference type="EMBL" id="JASKHM010000014">
    <property type="protein sequence ID" value="MEQ4485196.1"/>
    <property type="molecule type" value="Genomic_DNA"/>
</dbReference>
<evidence type="ECO:0000313" key="2">
    <source>
        <dbReference type="Proteomes" id="UP001493487"/>
    </source>
</evidence>
<gene>
    <name evidence="1" type="ORF">QJS35_22675</name>
</gene>
<keyword evidence="2" id="KW-1185">Reference proteome</keyword>
<comment type="caution">
    <text evidence="1">The sequence shown here is derived from an EMBL/GenBank/DDBJ whole genome shotgun (WGS) entry which is preliminary data.</text>
</comment>
<reference evidence="1 2" key="1">
    <citation type="journal article" date="2023" name="Genome Announc.">
        <title>Pan-Genome Analyses of the Genus Cohnella and Proposal of the Novel Species Cohnella silvisoli sp. nov., Isolated from Forest Soil.</title>
        <authorList>
            <person name="Wang C."/>
            <person name="Mao L."/>
            <person name="Bao G."/>
            <person name="Zhu H."/>
        </authorList>
    </citation>
    <scope>NUCLEOTIDE SEQUENCE [LARGE SCALE GENOMIC DNA]</scope>
    <source>
        <strain evidence="1 2">NL03-T5-1</strain>
    </source>
</reference>